<evidence type="ECO:0000256" key="7">
    <source>
        <dbReference type="ARBA" id="ARBA00023203"/>
    </source>
</evidence>
<dbReference type="Pfam" id="PF00435">
    <property type="entry name" value="Spectrin"/>
    <property type="match status" value="1"/>
</dbReference>
<feature type="region of interest" description="Disordered" evidence="11">
    <location>
        <begin position="1243"/>
        <end position="1288"/>
    </location>
</feature>
<dbReference type="InterPro" id="IPR001589">
    <property type="entry name" value="Actinin_actin-bd_CS"/>
</dbReference>
<dbReference type="KEGG" id="gsh:117363385"/>
<keyword evidence="3 12" id="KW-0812">Transmembrane</keyword>
<organism evidence="14 15">
    <name type="scientific">Geotrypetes seraphini</name>
    <name type="common">Gaboon caecilian</name>
    <name type="synonym">Caecilia seraphini</name>
    <dbReference type="NCBI Taxonomy" id="260995"/>
    <lineage>
        <taxon>Eukaryota</taxon>
        <taxon>Metazoa</taxon>
        <taxon>Chordata</taxon>
        <taxon>Craniata</taxon>
        <taxon>Vertebrata</taxon>
        <taxon>Euteleostomi</taxon>
        <taxon>Amphibia</taxon>
        <taxon>Gymnophiona</taxon>
        <taxon>Geotrypetes</taxon>
    </lineage>
</organism>
<evidence type="ECO:0000259" key="13">
    <source>
        <dbReference type="PROSITE" id="PS50021"/>
    </source>
</evidence>
<dbReference type="PANTHER" id="PTHR47535:SF7">
    <property type="entry name" value="CALMIN"/>
    <property type="match status" value="1"/>
</dbReference>
<proteinExistence type="predicted"/>
<dbReference type="Pfam" id="PF00307">
    <property type="entry name" value="CH"/>
    <property type="match status" value="2"/>
</dbReference>
<evidence type="ECO:0000256" key="9">
    <source>
        <dbReference type="ARBA" id="ARBA00082870"/>
    </source>
</evidence>
<feature type="coiled-coil region" evidence="10">
    <location>
        <begin position="294"/>
        <end position="370"/>
    </location>
</feature>
<evidence type="ECO:0000313" key="15">
    <source>
        <dbReference type="RefSeq" id="XP_033806885.1"/>
    </source>
</evidence>
<feature type="compositionally biased region" description="Polar residues" evidence="11">
    <location>
        <begin position="1570"/>
        <end position="1583"/>
    </location>
</feature>
<dbReference type="GO" id="GO:0005640">
    <property type="term" value="C:nuclear outer membrane"/>
    <property type="evidence" value="ECO:0007669"/>
    <property type="project" value="TreeGrafter"/>
</dbReference>
<dbReference type="InterPro" id="IPR018159">
    <property type="entry name" value="Spectrin/alpha-actinin"/>
</dbReference>
<feature type="coiled-coil region" evidence="10">
    <location>
        <begin position="510"/>
        <end position="609"/>
    </location>
</feature>
<dbReference type="SUPFAM" id="SSF46966">
    <property type="entry name" value="Spectrin repeat"/>
    <property type="match status" value="3"/>
</dbReference>
<feature type="region of interest" description="Disordered" evidence="11">
    <location>
        <begin position="746"/>
        <end position="767"/>
    </location>
</feature>
<dbReference type="InParanoid" id="A0A6P8RN71"/>
<evidence type="ECO:0000313" key="14">
    <source>
        <dbReference type="Proteomes" id="UP000515159"/>
    </source>
</evidence>
<evidence type="ECO:0000256" key="12">
    <source>
        <dbReference type="SAM" id="Phobius"/>
    </source>
</evidence>
<dbReference type="RefSeq" id="XP_033806885.1">
    <property type="nucleotide sequence ID" value="XM_033950994.1"/>
</dbReference>
<dbReference type="Gene3D" id="1.20.58.60">
    <property type="match status" value="4"/>
</dbReference>
<dbReference type="GO" id="GO:0005737">
    <property type="term" value="C:cytoplasm"/>
    <property type="evidence" value="ECO:0007669"/>
    <property type="project" value="TreeGrafter"/>
</dbReference>
<keyword evidence="5 12" id="KW-1133">Transmembrane helix</keyword>
<feature type="region of interest" description="Disordered" evidence="11">
    <location>
        <begin position="1489"/>
        <end position="1515"/>
    </location>
</feature>
<keyword evidence="6 12" id="KW-0472">Membrane</keyword>
<dbReference type="FunCoup" id="A0A6P8RN71">
    <property type="interactions" value="69"/>
</dbReference>
<evidence type="ECO:0000256" key="10">
    <source>
        <dbReference type="SAM" id="Coils"/>
    </source>
</evidence>
<dbReference type="InterPro" id="IPR057932">
    <property type="entry name" value="Spectrin_SYNE1_3"/>
</dbReference>
<feature type="region of interest" description="Disordered" evidence="11">
    <location>
        <begin position="1358"/>
        <end position="1411"/>
    </location>
</feature>
<keyword evidence="7" id="KW-0009">Actin-binding</keyword>
<evidence type="ECO:0000256" key="6">
    <source>
        <dbReference type="ARBA" id="ARBA00023136"/>
    </source>
</evidence>
<dbReference type="Pfam" id="PF25804">
    <property type="entry name" value="SYNE3"/>
    <property type="match status" value="1"/>
</dbReference>
<sequence length="1844" mass="208443">MTQQLQDEFETSMENIEAWMKAIHERLRVNDNTQGPRAALEARLRETEKICDSESEGRLKMDMVLMKADALLHDSEEDEKHEIMSKLKHIKALFEDTTTYMTHCHSRIEWVWLHWSEYLRARDEFAVWAHNMRLTLEPEVELQLGLKEKQWQLSHGKVLMKDVRNQSGLMDRLLEEASALFNRIGDPSVDENVQKQMKAEYEEIRAKAEERVNLLGDIAKDHEQYQENIEQFRQWLNSVIEKLKNCVRRTTESTADRLKMHQGIAEDVRHGERLLEDLKVKSATVIRNTSPLGAEKITEELDELRKATEKLKLMNEEEEEELQRAHQSESTYQAQAKQLEAAIREFRKGIQRLENNLDSGEQARSAEELEALWRKCTAISSALAEEKSKAEALKTRLKELFRFSQDVEPLSASVLSAIQQYQSAKGTVFKLRTTAESDLKRHFKKPLREVQCWKAAAQRLLESTSSLSDPPLIQNFLPQIEASLEDSCRLKEELPVLQQKKDLLESLLNVEEVQAVLEEAARAAQEVKALHASLLQRKIDLQGLIDESADFDFTLESLQKRLAALRQDVTAASEKQPDLAGKEKQLQSLQKVENERLKLGLQIEEFETSAQSHPAHRHKISQLNSDHLNLKRLLQAKLKMCKQGIGEYQLFGKRLAGLQQWLTSTSGKLKDMTETWEEETRLREVESLLSDLHNREIQLHQLEAGAQNIAGSSSDAGAAHILGRLQRLRSSWDSVKEQLEALAGLPQADALGSPSKNSMDSRNPGERQKVQRILVVENNEDDYQRRRKDFEEWLQGENASLTSILATGASSTSSNPKTRLGTLQKLHSRIADGQALFQALLEPQPVQGTTEDLQLEDLRYRWILYKSKLKEESNVSSLQAMEDTTDFEKPVFPKEPRMEYPKSWTINEVERENVQKRTFTRWINLHLEKCKPPLQVQDLFIDIQDGKILMALLEVLSGQSLLHEYKSSSHRIFRLNNIAKALTFLENCNVKLVSIDAAEIADGNSSLILGLIWNIILFFQIKEFTGNLNKMVSSSSLSSLLSCPDSDTSQPSTPSTEKSVSMSIRDQRKAIKALLSWVQERTRKYGVAVQDFASSWQSGLAFLAVIKAIDSSLVNMKQAFERSPRENLEDAFNLAYDNLSIPKLLEPEDLIVESPDEQSIITYVAQFLEHFPELEGDDISEAKENSPVETTYVHIKDGPQEQEGTVFIVNENGDCAFTICHESTQPPAQKIHLCTEMNVRDRPQPANAQTKSNGNLTLSLKRPAQTPVEEEESLPAEPHRSSSWHASGTVSFKSDDSWHDLGNKRPHYEQISENHTQEIRRDDVLTVSPNGKKTVDENNSELLSLEVPTNCNSEALHSSDALKQSRKTQDSPLDKPGVLDSESFCGAVDKPDGAVGQRHGHLSEETSPITTPLIEENNLNVLMTPRKEEETIKYILHLQEEEVLKKPSVGYEHPPQMSNLQLVKVNAGLANDSREKGQPDLFRSTRSEIVAKSSQSHEPPPSGHNGEGPASPGSTKVSVIPHDLFYYPHYTVPIADVLDAFVNPGPYDSKNDEVSNQLNGVQEQEKSHGEGQQTLRKTNNTVLPAQGDKSISRNIASDVCLGAEVQEVGREHANSSFSDTDTDQKGKTDSVSPVAQNVFSSEEADSVVRKKFTDSELNYSVLTKTDSTSNGTARISENVEPVENQFEDTSAVVLDREISAKMMSQKQNGDDIEQKGFPTWENRSIHLPEKAESNSFANVCFLRPTSSDTSINYQHYNSAASDMDLSSEIGQKDKSVLQETSVAHRKKVKWEDEPEIKISAEPEALSLSEHFPDILYFLLLLWLLIYLLLILPELSIGKLRFLQQ</sequence>
<evidence type="ECO:0000256" key="11">
    <source>
        <dbReference type="SAM" id="MobiDB-lite"/>
    </source>
</evidence>
<dbReference type="OrthoDB" id="10017054at2759"/>
<feature type="region of interest" description="Disordered" evidence="11">
    <location>
        <begin position="1309"/>
        <end position="1344"/>
    </location>
</feature>
<dbReference type="Pfam" id="PF25803">
    <property type="entry name" value="Spectrin_SYNE1_2"/>
    <property type="match status" value="1"/>
</dbReference>
<dbReference type="GO" id="GO:0007097">
    <property type="term" value="P:nuclear migration"/>
    <property type="evidence" value="ECO:0007669"/>
    <property type="project" value="TreeGrafter"/>
</dbReference>
<feature type="compositionally biased region" description="Basic and acidic residues" evidence="11">
    <location>
        <begin position="1309"/>
        <end position="1324"/>
    </location>
</feature>
<dbReference type="FunFam" id="1.10.418.10:FF:000057">
    <property type="entry name" value="Calmin"/>
    <property type="match status" value="1"/>
</dbReference>
<dbReference type="SMART" id="SM00033">
    <property type="entry name" value="CH"/>
    <property type="match status" value="2"/>
</dbReference>
<feature type="compositionally biased region" description="Polar residues" evidence="11">
    <location>
        <begin position="1629"/>
        <end position="1638"/>
    </location>
</feature>
<evidence type="ECO:0000256" key="2">
    <source>
        <dbReference type="ARBA" id="ARBA00022553"/>
    </source>
</evidence>
<dbReference type="GO" id="GO:0034993">
    <property type="term" value="C:meiotic nuclear membrane microtubule tethering complex"/>
    <property type="evidence" value="ECO:0007669"/>
    <property type="project" value="TreeGrafter"/>
</dbReference>
<evidence type="ECO:0000256" key="4">
    <source>
        <dbReference type="ARBA" id="ARBA00022737"/>
    </source>
</evidence>
<dbReference type="InterPro" id="IPR002017">
    <property type="entry name" value="Spectrin_repeat"/>
</dbReference>
<gene>
    <name evidence="15" type="primary">LOC117363385</name>
</gene>
<dbReference type="GeneID" id="117363385"/>
<feature type="compositionally biased region" description="Polar residues" evidence="11">
    <location>
        <begin position="1246"/>
        <end position="1258"/>
    </location>
</feature>
<dbReference type="FunFam" id="1.10.418.10:FF:000063">
    <property type="entry name" value="Calmin"/>
    <property type="match status" value="1"/>
</dbReference>
<keyword evidence="2" id="KW-0597">Phosphoprotein</keyword>
<evidence type="ECO:0000256" key="1">
    <source>
        <dbReference type="ARBA" id="ARBA00004211"/>
    </source>
</evidence>
<feature type="region of interest" description="Disordered" evidence="11">
    <location>
        <begin position="1559"/>
        <end position="1587"/>
    </location>
</feature>
<dbReference type="SUPFAM" id="SSF47576">
    <property type="entry name" value="Calponin-homology domain, CH-domain"/>
    <property type="match status" value="1"/>
</dbReference>
<evidence type="ECO:0000256" key="3">
    <source>
        <dbReference type="ARBA" id="ARBA00022692"/>
    </source>
</evidence>
<name>A0A6P8RN71_GEOSA</name>
<dbReference type="PROSITE" id="PS50021">
    <property type="entry name" value="CH"/>
    <property type="match status" value="2"/>
</dbReference>
<dbReference type="Proteomes" id="UP000515159">
    <property type="component" value="Chromosome 7"/>
</dbReference>
<dbReference type="PROSITE" id="PS00019">
    <property type="entry name" value="ACTININ_1"/>
    <property type="match status" value="1"/>
</dbReference>
<accession>A0A6P8RN71</accession>
<keyword evidence="10" id="KW-0175">Coiled coil</keyword>
<dbReference type="InterPro" id="IPR052403">
    <property type="entry name" value="LINC-complex_assoc"/>
</dbReference>
<dbReference type="InterPro" id="IPR057933">
    <property type="entry name" value="SYNE3_dom"/>
</dbReference>
<dbReference type="Gene3D" id="1.10.418.10">
    <property type="entry name" value="Calponin-like domain"/>
    <property type="match status" value="2"/>
</dbReference>
<feature type="region of interest" description="Disordered" evidence="11">
    <location>
        <begin position="1611"/>
        <end position="1638"/>
    </location>
</feature>
<feature type="domain" description="Calponin-homology (CH)" evidence="13">
    <location>
        <begin position="1068"/>
        <end position="1172"/>
    </location>
</feature>
<dbReference type="PROSITE" id="PS00020">
    <property type="entry name" value="ACTININ_2"/>
    <property type="match status" value="1"/>
</dbReference>
<keyword evidence="4" id="KW-0677">Repeat</keyword>
<feature type="transmembrane region" description="Helical" evidence="12">
    <location>
        <begin position="1814"/>
        <end position="1831"/>
    </location>
</feature>
<comment type="subcellular location">
    <subcellularLocation>
        <location evidence="1">Membrane</location>
        <topology evidence="1">Single-pass type IV membrane protein</topology>
    </subcellularLocation>
</comment>
<evidence type="ECO:0000256" key="5">
    <source>
        <dbReference type="ARBA" id="ARBA00022989"/>
    </source>
</evidence>
<dbReference type="InterPro" id="IPR001715">
    <property type="entry name" value="CH_dom"/>
</dbReference>
<feature type="domain" description="Calponin-homology (CH)" evidence="13">
    <location>
        <begin position="913"/>
        <end position="1020"/>
    </location>
</feature>
<reference evidence="15" key="1">
    <citation type="submission" date="2025-08" db="UniProtKB">
        <authorList>
            <consortium name="RefSeq"/>
        </authorList>
    </citation>
    <scope>IDENTIFICATION</scope>
</reference>
<protein>
    <recommendedName>
        <fullName evidence="8">Calmin</fullName>
    </recommendedName>
    <alternativeName>
        <fullName evidence="9">Calponin-like transmembrane domain protein</fullName>
    </alternativeName>
</protein>
<evidence type="ECO:0000256" key="8">
    <source>
        <dbReference type="ARBA" id="ARBA00070333"/>
    </source>
</evidence>
<dbReference type="InterPro" id="IPR036872">
    <property type="entry name" value="CH_dom_sf"/>
</dbReference>
<dbReference type="SMART" id="SM00150">
    <property type="entry name" value="SPEC"/>
    <property type="match status" value="4"/>
</dbReference>
<dbReference type="GO" id="GO:0051015">
    <property type="term" value="F:actin filament binding"/>
    <property type="evidence" value="ECO:0007669"/>
    <property type="project" value="TreeGrafter"/>
</dbReference>
<keyword evidence="14" id="KW-1185">Reference proteome</keyword>
<dbReference type="PANTHER" id="PTHR47535">
    <property type="entry name" value="MUSCLE-SPECIFIC PROTEIN 300 KDA, ISOFORM G"/>
    <property type="match status" value="1"/>
</dbReference>